<keyword evidence="6" id="KW-0411">Iron-sulfur</keyword>
<keyword evidence="5" id="KW-0408">Iron</keyword>
<dbReference type="InterPro" id="IPR013785">
    <property type="entry name" value="Aldolase_TIM"/>
</dbReference>
<dbReference type="InterPro" id="IPR058240">
    <property type="entry name" value="rSAM_sf"/>
</dbReference>
<reference evidence="9 10" key="1">
    <citation type="submission" date="2011-05" db="EMBL/GenBank/DDBJ databases">
        <title>Complete sequence of Methanotorris igneus Kol 5.</title>
        <authorList>
            <consortium name="US DOE Joint Genome Institute"/>
            <person name="Lucas S."/>
            <person name="Han J."/>
            <person name="Lapidus A."/>
            <person name="Cheng J.-F."/>
            <person name="Goodwin L."/>
            <person name="Pitluck S."/>
            <person name="Peters L."/>
            <person name="Mikhailova N."/>
            <person name="Chertkov O."/>
            <person name="Han C."/>
            <person name="Tapia R."/>
            <person name="Land M."/>
            <person name="Hauser L."/>
            <person name="Kyrpides N."/>
            <person name="Ivanova N."/>
            <person name="Pagani I."/>
            <person name="Sieprawska-Lupa M."/>
            <person name="Whitman W."/>
            <person name="Woyke T."/>
        </authorList>
    </citation>
    <scope>NUCLEOTIDE SEQUENCE [LARGE SCALE GENOMIC DNA]</scope>
    <source>
        <strain evidence="10">DSM 5666 / JCM 11834 / Kol 5</strain>
    </source>
</reference>
<dbReference type="Proteomes" id="UP000009227">
    <property type="component" value="Chromosome"/>
</dbReference>
<evidence type="ECO:0000256" key="7">
    <source>
        <dbReference type="ARBA" id="ARBA00034078"/>
    </source>
</evidence>
<dbReference type="HOGENOM" id="CLU_833177_0_0_2"/>
<evidence type="ECO:0000256" key="6">
    <source>
        <dbReference type="ARBA" id="ARBA00023014"/>
    </source>
</evidence>
<dbReference type="PROSITE" id="PS51918">
    <property type="entry name" value="RADICAL_SAM"/>
    <property type="match status" value="1"/>
</dbReference>
<keyword evidence="2" id="KW-0004">4Fe-4S</keyword>
<dbReference type="NCBIfam" id="NF004911">
    <property type="entry name" value="PRK06267.1"/>
    <property type="match status" value="1"/>
</dbReference>
<sequence>MVMKINSEEILENAIKAFKLTTKHHGNYTSLERALFLGWYCNLKNPCKFCYMSTQKNKIKDPLKARRRLETILAEAILMKRIGWKLEFISGGYGYTSKEINDIVEMVAYVQKSRQYLNVGLVDFDNLNLDVIEGVVGAVETVNEELHDYLCPDKPIEKIKDMLLKAKDLGLKTGITIILGLGEKEEDIEKLLNLIEELELDRITFYSLNPQKGTIFENKTSITTLEYMNWVSSVRLNFPKIKIITGTWVDKLTNIGPLIMSGSNTITKFPLFSMFGKKEGKTVEKEILSTGRELLGTFSDVEALMGKKKLKNSPYKDEDIEISEENLEKINNLQDEINKKVEFYVRKTLNKIAKETPDIEYSHMH</sequence>
<dbReference type="GO" id="GO:0046872">
    <property type="term" value="F:metal ion binding"/>
    <property type="evidence" value="ECO:0007669"/>
    <property type="project" value="UniProtKB-KW"/>
</dbReference>
<dbReference type="InterPro" id="IPR006638">
    <property type="entry name" value="Elp3/MiaA/NifB-like_rSAM"/>
</dbReference>
<gene>
    <name evidence="9" type="ordered locus">Metig_1111</name>
</gene>
<keyword evidence="3" id="KW-0949">S-adenosyl-L-methionine</keyword>
<accession>F6BDT9</accession>
<keyword evidence="10" id="KW-1185">Reference proteome</keyword>
<dbReference type="Gene3D" id="3.20.20.70">
    <property type="entry name" value="Aldolase class I"/>
    <property type="match status" value="1"/>
</dbReference>
<dbReference type="SMART" id="SM00729">
    <property type="entry name" value="Elp3"/>
    <property type="match status" value="1"/>
</dbReference>
<evidence type="ECO:0000259" key="8">
    <source>
        <dbReference type="PROSITE" id="PS51918"/>
    </source>
</evidence>
<dbReference type="GO" id="GO:0051539">
    <property type="term" value="F:4 iron, 4 sulfur cluster binding"/>
    <property type="evidence" value="ECO:0007669"/>
    <property type="project" value="UniProtKB-KW"/>
</dbReference>
<dbReference type="AlphaFoldDB" id="F6BDT9"/>
<feature type="domain" description="Radical SAM core" evidence="8">
    <location>
        <begin position="24"/>
        <end position="247"/>
    </location>
</feature>
<protein>
    <submittedName>
        <fullName evidence="9">Radical SAM domain protein</fullName>
    </submittedName>
</protein>
<evidence type="ECO:0000256" key="2">
    <source>
        <dbReference type="ARBA" id="ARBA00022485"/>
    </source>
</evidence>
<proteinExistence type="predicted"/>
<evidence type="ECO:0000256" key="4">
    <source>
        <dbReference type="ARBA" id="ARBA00022723"/>
    </source>
</evidence>
<dbReference type="GO" id="GO:0009102">
    <property type="term" value="P:biotin biosynthetic process"/>
    <property type="evidence" value="ECO:0007669"/>
    <property type="project" value="InterPro"/>
</dbReference>
<dbReference type="GO" id="GO:0051537">
    <property type="term" value="F:2 iron, 2 sulfur cluster binding"/>
    <property type="evidence" value="ECO:0007669"/>
    <property type="project" value="TreeGrafter"/>
</dbReference>
<evidence type="ECO:0000313" key="9">
    <source>
        <dbReference type="EMBL" id="AEF96650.1"/>
    </source>
</evidence>
<comment type="cofactor">
    <cofactor evidence="7">
        <name>[2Fe-2S] cluster</name>
        <dbReference type="ChEBI" id="CHEBI:190135"/>
    </cofactor>
</comment>
<dbReference type="SUPFAM" id="SSF102114">
    <property type="entry name" value="Radical SAM enzymes"/>
    <property type="match status" value="1"/>
</dbReference>
<dbReference type="InterPro" id="IPR007197">
    <property type="entry name" value="rSAM"/>
</dbReference>
<evidence type="ECO:0000256" key="3">
    <source>
        <dbReference type="ARBA" id="ARBA00022691"/>
    </source>
</evidence>
<dbReference type="SMART" id="SM00876">
    <property type="entry name" value="BATS"/>
    <property type="match status" value="1"/>
</dbReference>
<dbReference type="KEGG" id="mig:Metig_1111"/>
<dbReference type="CDD" id="cd01335">
    <property type="entry name" value="Radical_SAM"/>
    <property type="match status" value="1"/>
</dbReference>
<evidence type="ECO:0000313" key="10">
    <source>
        <dbReference type="Proteomes" id="UP000009227"/>
    </source>
</evidence>
<dbReference type="InterPro" id="IPR002684">
    <property type="entry name" value="Biotin_synth/BioAB"/>
</dbReference>
<evidence type="ECO:0000256" key="5">
    <source>
        <dbReference type="ARBA" id="ARBA00023004"/>
    </source>
</evidence>
<dbReference type="InterPro" id="IPR010722">
    <property type="entry name" value="BATS_dom"/>
</dbReference>
<dbReference type="STRING" id="880724.Metig_1111"/>
<dbReference type="PANTHER" id="PTHR22976">
    <property type="entry name" value="BIOTIN SYNTHASE"/>
    <property type="match status" value="1"/>
</dbReference>
<evidence type="ECO:0000256" key="1">
    <source>
        <dbReference type="ARBA" id="ARBA00001966"/>
    </source>
</evidence>
<dbReference type="GO" id="GO:0004076">
    <property type="term" value="F:biotin synthase activity"/>
    <property type="evidence" value="ECO:0007669"/>
    <property type="project" value="InterPro"/>
</dbReference>
<comment type="cofactor">
    <cofactor evidence="1">
        <name>[4Fe-4S] cluster</name>
        <dbReference type="ChEBI" id="CHEBI:49883"/>
    </cofactor>
</comment>
<dbReference type="SFLD" id="SFLDS00029">
    <property type="entry name" value="Radical_SAM"/>
    <property type="match status" value="1"/>
</dbReference>
<name>F6BDT9_METIK</name>
<organism evidence="10">
    <name type="scientific">Methanotorris igneus (strain DSM 5666 / JCM 11834 / Kol 5)</name>
    <dbReference type="NCBI Taxonomy" id="880724"/>
    <lineage>
        <taxon>Archaea</taxon>
        <taxon>Methanobacteriati</taxon>
        <taxon>Methanobacteriota</taxon>
        <taxon>Methanomada group</taxon>
        <taxon>Methanococci</taxon>
        <taxon>Methanococcales</taxon>
        <taxon>Methanocaldococcaceae</taxon>
        <taxon>Methanotorris</taxon>
    </lineage>
</organism>
<dbReference type="PANTHER" id="PTHR22976:SF2">
    <property type="entry name" value="BIOTIN SYNTHASE, MITOCHONDRIAL"/>
    <property type="match status" value="1"/>
</dbReference>
<dbReference type="EMBL" id="CP002737">
    <property type="protein sequence ID" value="AEF96650.1"/>
    <property type="molecule type" value="Genomic_DNA"/>
</dbReference>
<keyword evidence="4" id="KW-0479">Metal-binding</keyword>
<dbReference type="Pfam" id="PF04055">
    <property type="entry name" value="Radical_SAM"/>
    <property type="match status" value="1"/>
</dbReference>